<evidence type="ECO:0000256" key="1">
    <source>
        <dbReference type="SAM" id="MobiDB-lite"/>
    </source>
</evidence>
<feature type="region of interest" description="Disordered" evidence="1">
    <location>
        <begin position="87"/>
        <end position="107"/>
    </location>
</feature>
<proteinExistence type="predicted"/>
<protein>
    <submittedName>
        <fullName evidence="2">Uncharacterized protein</fullName>
    </submittedName>
</protein>
<evidence type="ECO:0000313" key="2">
    <source>
        <dbReference type="EMBL" id="KUK62480.1"/>
    </source>
</evidence>
<dbReference type="Proteomes" id="UP000054323">
    <property type="component" value="Unassembled WGS sequence"/>
</dbReference>
<dbReference type="EMBL" id="LGGD01000062">
    <property type="protein sequence ID" value="KUK62480.1"/>
    <property type="molecule type" value="Genomic_DNA"/>
</dbReference>
<dbReference type="AlphaFoldDB" id="A0A101GPX6"/>
<name>A0A101GPX6_9EURY</name>
<organism evidence="2 3">
    <name type="scientific">Methanoculleus marisnigri</name>
    <dbReference type="NCBI Taxonomy" id="2198"/>
    <lineage>
        <taxon>Archaea</taxon>
        <taxon>Methanobacteriati</taxon>
        <taxon>Methanobacteriota</taxon>
        <taxon>Stenosarchaea group</taxon>
        <taxon>Methanomicrobia</taxon>
        <taxon>Methanomicrobiales</taxon>
        <taxon>Methanomicrobiaceae</taxon>
        <taxon>Methanoculleus</taxon>
    </lineage>
</organism>
<reference evidence="3" key="1">
    <citation type="journal article" date="2015" name="MBio">
        <title>Genome-Resolved Metagenomic Analysis Reveals Roles for Candidate Phyla and Other Microbial Community Members in Biogeochemical Transformations in Oil Reservoirs.</title>
        <authorList>
            <person name="Hu P."/>
            <person name="Tom L."/>
            <person name="Singh A."/>
            <person name="Thomas B.C."/>
            <person name="Baker B.J."/>
            <person name="Piceno Y.M."/>
            <person name="Andersen G.L."/>
            <person name="Banfield J.F."/>
        </authorList>
    </citation>
    <scope>NUCLEOTIDE SEQUENCE [LARGE SCALE GENOMIC DNA]</scope>
</reference>
<gene>
    <name evidence="2" type="ORF">XD82_0661</name>
</gene>
<comment type="caution">
    <text evidence="2">The sequence shown here is derived from an EMBL/GenBank/DDBJ whole genome shotgun (WGS) entry which is preliminary data.</text>
</comment>
<dbReference type="PATRIC" id="fig|2198.4.peg.931"/>
<accession>A0A101GPX6</accession>
<evidence type="ECO:0000313" key="3">
    <source>
        <dbReference type="Proteomes" id="UP000054323"/>
    </source>
</evidence>
<sequence length="107" mass="11834">MFNHVESYPLRRHRRINDSALVNGEIPYVPGDSVTSRLLAARTADTAPVLPVMAIDFRTPAGTVTTGWRIPYAGLTPRRTLEARPAETTTFGKHRVTGQGAWGERYA</sequence>